<feature type="transmembrane region" description="Helical" evidence="1">
    <location>
        <begin position="1360"/>
        <end position="1387"/>
    </location>
</feature>
<keyword evidence="4" id="KW-1185">Reference proteome</keyword>
<feature type="signal peptide" evidence="2">
    <location>
        <begin position="1"/>
        <end position="35"/>
    </location>
</feature>
<feature type="transmembrane region" description="Helical" evidence="1">
    <location>
        <begin position="1531"/>
        <end position="1550"/>
    </location>
</feature>
<dbReference type="PANTHER" id="PTHR13304">
    <property type="entry name" value="GLYCOSYLPHOSPHATIDYLINOSITOL ANCHOR ATTACHMENT 1 PROTEIN"/>
    <property type="match status" value="1"/>
</dbReference>
<dbReference type="Pfam" id="PF04114">
    <property type="entry name" value="Gaa1"/>
    <property type="match status" value="1"/>
</dbReference>
<organism evidence="3 4">
    <name type="scientific">Polyrhizophydium stewartii</name>
    <dbReference type="NCBI Taxonomy" id="2732419"/>
    <lineage>
        <taxon>Eukaryota</taxon>
        <taxon>Fungi</taxon>
        <taxon>Fungi incertae sedis</taxon>
        <taxon>Chytridiomycota</taxon>
        <taxon>Chytridiomycota incertae sedis</taxon>
        <taxon>Chytridiomycetes</taxon>
        <taxon>Rhizophydiales</taxon>
        <taxon>Rhizophydiales incertae sedis</taxon>
        <taxon>Polyrhizophydium</taxon>
    </lineage>
</organism>
<name>A0ABR4N7A5_9FUNG</name>
<reference evidence="3 4" key="1">
    <citation type="submission" date="2023-09" db="EMBL/GenBank/DDBJ databases">
        <title>Pangenome analysis of Batrachochytrium dendrobatidis and related Chytrids.</title>
        <authorList>
            <person name="Yacoub M.N."/>
            <person name="Stajich J.E."/>
            <person name="James T.Y."/>
        </authorList>
    </citation>
    <scope>NUCLEOTIDE SEQUENCE [LARGE SCALE GENOMIC DNA]</scope>
    <source>
        <strain evidence="3 4">JEL0888</strain>
    </source>
</reference>
<dbReference type="InterPro" id="IPR007246">
    <property type="entry name" value="Gaa1"/>
</dbReference>
<dbReference type="PANTHER" id="PTHR13304:SF0">
    <property type="entry name" value="GLYCOSYLPHOSPHATIDYLINOSITOL ANCHOR ATTACHMENT 1 PROTEIN"/>
    <property type="match status" value="1"/>
</dbReference>
<evidence type="ECO:0000313" key="4">
    <source>
        <dbReference type="Proteomes" id="UP001527925"/>
    </source>
</evidence>
<keyword evidence="1" id="KW-0812">Transmembrane</keyword>
<dbReference type="Gene3D" id="3.40.630.10">
    <property type="entry name" value="Zn peptidases"/>
    <property type="match status" value="1"/>
</dbReference>
<evidence type="ECO:0000313" key="3">
    <source>
        <dbReference type="EMBL" id="KAL2915422.1"/>
    </source>
</evidence>
<evidence type="ECO:0000256" key="2">
    <source>
        <dbReference type="SAM" id="SignalP"/>
    </source>
</evidence>
<protein>
    <submittedName>
        <fullName evidence="3">Glycosyl phosphatidyl inositol protein transamidase complex subunit</fullName>
    </submittedName>
</protein>
<evidence type="ECO:0000256" key="1">
    <source>
        <dbReference type="SAM" id="Phobius"/>
    </source>
</evidence>
<keyword evidence="1" id="KW-1133">Transmembrane helix</keyword>
<accession>A0ABR4N7A5</accession>
<proteinExistence type="predicted"/>
<dbReference type="Proteomes" id="UP001527925">
    <property type="component" value="Unassembled WGS sequence"/>
</dbReference>
<feature type="transmembrane region" description="Helical" evidence="1">
    <location>
        <begin position="1489"/>
        <end position="1511"/>
    </location>
</feature>
<dbReference type="SUPFAM" id="SSF53187">
    <property type="entry name" value="Zn-dependent exopeptidases"/>
    <property type="match status" value="1"/>
</dbReference>
<keyword evidence="2" id="KW-0732">Signal</keyword>
<gene>
    <name evidence="3" type="primary">GAA1</name>
    <name evidence="3" type="ORF">HK105_205038</name>
</gene>
<feature type="transmembrane region" description="Helical" evidence="1">
    <location>
        <begin position="1299"/>
        <end position="1322"/>
    </location>
</feature>
<sequence length="1554" mass="170871">MDPNMAAAAAAVAAAAAAAAAVAAAAAANTQAVQAAQPSLVAKELLAKAAAPDAPLRDVLDGLSAALASAPDLPELLPAVRQLRQRLLRRPSEHLPFVDPKQMLAAASTSAQVSEPLQKTLWIVSYIVSSLPHSALLPLHLSLINVFRVSGNAPLTDLVNQQNTVSPLAAFLGEMFTMIAEDWPEMLGSTMRLLLRLYETDIFDPQTHIDQTKESRFIVSYITSMAIVCPALWRVCRAHVLPVLTYASLTDWAIIESSANVSLFADARSPQTLLPMSSHFVQLATIVFQQTISEPLHTLRLLVELSNWCTFIERLQVTAQQNFELTDKLKGLAAQLQTLFSRWYLLAQDAWIMPVLDASLNAKAASAATDLLQASLSPSATARLAFRSSECHTILAMLDEDTASTDRSRHILIVEFVGMQLGNEQLALLLCQAGLQWALDDRIAYFLAQTSEDLPKYLLSAALSIQLQHHENKAGLSDAAARLIKELGNRLRGFDGILVVRRILENLGTLELLKSRNAKPLSSEHAAGAQSASKLHLGLEMQRMAVGLEQKRPASPVEAFRLGLAAHDSLDAVAAMRDAADAARDAADDTDLGLLQDAHAAQLVRLFHAYRLVPALFQRTLRARINATPQPRSVDAPTGLNTKDLRLRASETAAGRMLAQCILHTESPHHLVHILRAEIMHTKQDLLWVLLQHPWLWHPTVCLAEACQPPEADDEWLRLLKIGQDVLRLLDRWWRLRGASSASEWPPQLDCTQRLIEFLAQLCNVLLNTAPLLWSSIWLAPHLSGEQMRVLLSIWADISDMENLVRNGPKSRHEEAVLIRDARRAEWNLHAAGLWKAAAMSTDDDILGDLAPLAQEAPSRAGFASADFAHTIMASSKPLSREASRVALRRRLARLLGGASSRLGPALFALGVVLLLVLPLPLQELLVMPMHELVPRPLHSVAAAFVDLGEPLYRIMPELRGPFTSLHHQAATDEKALLVGQVNRYFGYGDMDNSFHVGLGPVLWGDGMTTLNQSELLATEFDALGFDVSVQDFTFLKEDEYITGHNVHGILRAPRGDGTEAMVLAAPMTMHDGEPNANGIRYLLGLAKFLRRYSFWSKDIIFVVTTHQSYGVHSWLEAYHGFEPTHRYLLDFGPLSSHAGSLVAALCLEFPGTEDYTRLGIYPAGVNGLLPNADLVVTVIQSAQLAQPERLPLELFDTIMPHATTFWQKYIVCLRRLWTFVKIQASGLPQASHALFLKYKVEAMTLRGLIIPGSTRPVGMQQVASLIETSLRSLNNLLEKLHHSYWFYFMPSPEHFMPISVYIAPIAILAASVILASVGQWLESPTADPKADTTIDRNSKWPYVRRIAGTSSFTDFVRPLVLPLVTLGSAVILGIWLLSNAQMLAFFAERNLNAFIYMEAGVIGLHVMFSHSVMPFLHRLFYGSGASTQVSVPAWKILRLGCCAALGMILFVLTAINPSLAILIALPYVPLMLLIRPTENPALRHAQTVLLNALSPPGVLILIVIASGGSLQVLRDVKDMIRDWRVFGSQLMPIIGVLIWPLSLAAQTLVQMEL</sequence>
<comment type="caution">
    <text evidence="3">The sequence shown here is derived from an EMBL/GenBank/DDBJ whole genome shotgun (WGS) entry which is preliminary data.</text>
</comment>
<feature type="chain" id="PRO_5046813621" evidence="2">
    <location>
        <begin position="36"/>
        <end position="1554"/>
    </location>
</feature>
<feature type="transmembrane region" description="Helical" evidence="1">
    <location>
        <begin position="1437"/>
        <end position="1469"/>
    </location>
</feature>
<dbReference type="EMBL" id="JADGIZ020000024">
    <property type="protein sequence ID" value="KAL2915422.1"/>
    <property type="molecule type" value="Genomic_DNA"/>
</dbReference>
<feature type="transmembrane region" description="Helical" evidence="1">
    <location>
        <begin position="1394"/>
        <end position="1417"/>
    </location>
</feature>
<keyword evidence="1" id="KW-0472">Membrane</keyword>